<proteinExistence type="predicted"/>
<comment type="caution">
    <text evidence="2">The sequence shown here is derived from an EMBL/GenBank/DDBJ whole genome shotgun (WGS) entry which is preliminary data.</text>
</comment>
<organism evidence="2 3">
    <name type="scientific">Monilinia laxa</name>
    <name type="common">Brown rot fungus</name>
    <name type="synonym">Sclerotinia laxa</name>
    <dbReference type="NCBI Taxonomy" id="61186"/>
    <lineage>
        <taxon>Eukaryota</taxon>
        <taxon>Fungi</taxon>
        <taxon>Dikarya</taxon>
        <taxon>Ascomycota</taxon>
        <taxon>Pezizomycotina</taxon>
        <taxon>Leotiomycetes</taxon>
        <taxon>Helotiales</taxon>
        <taxon>Sclerotiniaceae</taxon>
        <taxon>Monilinia</taxon>
    </lineage>
</organism>
<name>A0A5N6KLZ8_MONLA</name>
<gene>
    <name evidence="2" type="ORF">EYC80_004194</name>
</gene>
<dbReference type="AlphaFoldDB" id="A0A5N6KLZ8"/>
<keyword evidence="1" id="KW-0812">Transmembrane</keyword>
<keyword evidence="3" id="KW-1185">Reference proteome</keyword>
<dbReference type="EMBL" id="VIGI01000001">
    <property type="protein sequence ID" value="KAB8304860.1"/>
    <property type="molecule type" value="Genomic_DNA"/>
</dbReference>
<accession>A0A5N6KLZ8</accession>
<dbReference type="Proteomes" id="UP000326757">
    <property type="component" value="Unassembled WGS sequence"/>
</dbReference>
<protein>
    <submittedName>
        <fullName evidence="2">Uncharacterized protein</fullName>
    </submittedName>
</protein>
<reference evidence="2 3" key="1">
    <citation type="submission" date="2019-06" db="EMBL/GenBank/DDBJ databases">
        <title>Genome Sequence of the Brown Rot Fungal Pathogen Monilinia laxa.</title>
        <authorList>
            <person name="De Miccolis Angelini R.M."/>
            <person name="Landi L."/>
            <person name="Abate D."/>
            <person name="Pollastro S."/>
            <person name="Romanazzi G."/>
            <person name="Faretra F."/>
        </authorList>
    </citation>
    <scope>NUCLEOTIDE SEQUENCE [LARGE SCALE GENOMIC DNA]</scope>
    <source>
        <strain evidence="2 3">Mlax316</strain>
    </source>
</reference>
<sequence length="206" mass="23728">MDNGVFFFLPSYWSALYMFWELARRSGYEGYTRFVDAMAMAGSQEFLYLVVIIADLTDITLFLFRTVAYTRLLSFGVQYSTCRVTVSSTEIETAGPSPFFIGPRFLRQQDQSNVSEEPRYPYAFIVLPHPPPLLQIIDDTQFNLIARSNFMCPPQHYHLHTNPQYSCSFTIIKSKLLQLTFQGTKVHVIISFLGSPSETYHFEATH</sequence>
<keyword evidence="1" id="KW-1133">Transmembrane helix</keyword>
<evidence type="ECO:0000313" key="3">
    <source>
        <dbReference type="Proteomes" id="UP000326757"/>
    </source>
</evidence>
<keyword evidence="1" id="KW-0472">Membrane</keyword>
<evidence type="ECO:0000313" key="2">
    <source>
        <dbReference type="EMBL" id="KAB8304860.1"/>
    </source>
</evidence>
<feature type="transmembrane region" description="Helical" evidence="1">
    <location>
        <begin position="46"/>
        <end position="64"/>
    </location>
</feature>
<evidence type="ECO:0000256" key="1">
    <source>
        <dbReference type="SAM" id="Phobius"/>
    </source>
</evidence>